<evidence type="ECO:0000313" key="3">
    <source>
        <dbReference type="Proteomes" id="UP000062788"/>
    </source>
</evidence>
<proteinExistence type="predicted"/>
<evidence type="ECO:0000256" key="1">
    <source>
        <dbReference type="SAM" id="MobiDB-lite"/>
    </source>
</evidence>
<comment type="caution">
    <text evidence="2">The sequence shown here is derived from an EMBL/GenBank/DDBJ whole genome shotgun (WGS) entry which is preliminary data.</text>
</comment>
<feature type="compositionally biased region" description="Basic and acidic residues" evidence="1">
    <location>
        <begin position="47"/>
        <end position="66"/>
    </location>
</feature>
<accession>A0A118DNK1</accession>
<feature type="region of interest" description="Disordered" evidence="1">
    <location>
        <begin position="32"/>
        <end position="89"/>
    </location>
</feature>
<reference evidence="2 3" key="1">
    <citation type="submission" date="2015-11" db="EMBL/GenBank/DDBJ databases">
        <title>Expanding the genomic diversity of Burkholderia species for the development of highly accurate diagnostics.</title>
        <authorList>
            <person name="Sahl J."/>
            <person name="Keim P."/>
            <person name="Wagner D."/>
        </authorList>
    </citation>
    <scope>NUCLEOTIDE SEQUENCE [LARGE SCALE GENOMIC DNA]</scope>
    <source>
        <strain evidence="2 3">TSV85</strain>
    </source>
</reference>
<sequence length="89" mass="9582">MRGLTRCDAMRCECGGVKRTANCARRPERSGTLRRGAVGCRSRATRHHEPGSSEAAARGDRVRDARSNGPASRRLCVGGSQSANVNQRT</sequence>
<evidence type="ECO:0000313" key="2">
    <source>
        <dbReference type="EMBL" id="KVE26614.1"/>
    </source>
</evidence>
<dbReference type="Proteomes" id="UP000062788">
    <property type="component" value="Unassembled WGS sequence"/>
</dbReference>
<keyword evidence="3" id="KW-1185">Reference proteome</keyword>
<dbReference type="AlphaFoldDB" id="A0A118DNK1"/>
<organism evidence="2 3">
    <name type="scientific">Burkholderia singularis</name>
    <dbReference type="NCBI Taxonomy" id="1503053"/>
    <lineage>
        <taxon>Bacteria</taxon>
        <taxon>Pseudomonadati</taxon>
        <taxon>Pseudomonadota</taxon>
        <taxon>Betaproteobacteria</taxon>
        <taxon>Burkholderiales</taxon>
        <taxon>Burkholderiaceae</taxon>
        <taxon>Burkholderia</taxon>
        <taxon>pseudomallei group</taxon>
    </lineage>
</organism>
<dbReference type="EMBL" id="LOWA01000032">
    <property type="protein sequence ID" value="KVE26614.1"/>
    <property type="molecule type" value="Genomic_DNA"/>
</dbReference>
<protein>
    <submittedName>
        <fullName evidence="2">Uncharacterized protein</fullName>
    </submittedName>
</protein>
<feature type="compositionally biased region" description="Polar residues" evidence="1">
    <location>
        <begin position="79"/>
        <end position="89"/>
    </location>
</feature>
<gene>
    <name evidence="2" type="ORF">WS67_13405</name>
</gene>
<name>A0A118DNK1_9BURK</name>